<accession>A0A417Y165</accession>
<dbReference type="PANTHER" id="PTHR43802:SF1">
    <property type="entry name" value="IP11341P-RELATED"/>
    <property type="match status" value="1"/>
</dbReference>
<evidence type="ECO:0000313" key="3">
    <source>
        <dbReference type="EMBL" id="RHW26336.1"/>
    </source>
</evidence>
<dbReference type="GO" id="GO:0003824">
    <property type="term" value="F:catalytic activity"/>
    <property type="evidence" value="ECO:0007669"/>
    <property type="project" value="InterPro"/>
</dbReference>
<sequence>MSGSAAEVQAEAGQTTGGVVTEVQGQVLLIGLDRTDKRNALTPEMFAELSAIYARYDADENLRCAVLYGEGAVYCGGADLTRLQELVTDDGGVTYGPDDFDPFGTEGARLSKPLIAVVHGMCFAGGLELALASDMIIAAEGTYFGQPEVARGLFAFGGGAARWSDRVGWGNAMRYLLTGDILDAQEAHRIGLIQEVVPAERLKDRAVELATAVANAAPIGVRHTLAVARRVHDEGLQAALDTIAPLRTEILGTEDAAEGLLSFKEKRAGNYVGR</sequence>
<dbReference type="PANTHER" id="PTHR43802">
    <property type="entry name" value="ENOYL-COA HYDRATASE"/>
    <property type="match status" value="1"/>
</dbReference>
<dbReference type="InterPro" id="IPR014748">
    <property type="entry name" value="Enoyl-CoA_hydra_C"/>
</dbReference>
<gene>
    <name evidence="3" type="ORF">D0Z08_15410</name>
</gene>
<keyword evidence="4" id="KW-1185">Reference proteome</keyword>
<evidence type="ECO:0000256" key="2">
    <source>
        <dbReference type="RuleBase" id="RU003707"/>
    </source>
</evidence>
<dbReference type="InterPro" id="IPR018376">
    <property type="entry name" value="Enoyl-CoA_hyd/isom_CS"/>
</dbReference>
<dbReference type="AlphaFoldDB" id="A0A417Y165"/>
<protein>
    <submittedName>
        <fullName evidence="3">Enoyl-CoA hydratase</fullName>
    </submittedName>
</protein>
<dbReference type="EMBL" id="QXGH01000018">
    <property type="protein sequence ID" value="RHW26336.1"/>
    <property type="molecule type" value="Genomic_DNA"/>
</dbReference>
<dbReference type="Gene3D" id="3.90.226.10">
    <property type="entry name" value="2-enoyl-CoA Hydratase, Chain A, domain 1"/>
    <property type="match status" value="1"/>
</dbReference>
<evidence type="ECO:0000313" key="4">
    <source>
        <dbReference type="Proteomes" id="UP000283644"/>
    </source>
</evidence>
<organism evidence="3 4">
    <name type="scientific">Nocardioides immobilis</name>
    <dbReference type="NCBI Taxonomy" id="2049295"/>
    <lineage>
        <taxon>Bacteria</taxon>
        <taxon>Bacillati</taxon>
        <taxon>Actinomycetota</taxon>
        <taxon>Actinomycetes</taxon>
        <taxon>Propionibacteriales</taxon>
        <taxon>Nocardioidaceae</taxon>
        <taxon>Nocardioides</taxon>
    </lineage>
</organism>
<dbReference type="Proteomes" id="UP000283644">
    <property type="component" value="Unassembled WGS sequence"/>
</dbReference>
<comment type="caution">
    <text evidence="3">The sequence shown here is derived from an EMBL/GenBank/DDBJ whole genome shotgun (WGS) entry which is preliminary data.</text>
</comment>
<name>A0A417Y165_9ACTN</name>
<dbReference type="NCBIfam" id="NF005126">
    <property type="entry name" value="PRK06563.1"/>
    <property type="match status" value="1"/>
</dbReference>
<dbReference type="SUPFAM" id="SSF52096">
    <property type="entry name" value="ClpP/crotonase"/>
    <property type="match status" value="1"/>
</dbReference>
<dbReference type="Pfam" id="PF00378">
    <property type="entry name" value="ECH_1"/>
    <property type="match status" value="1"/>
</dbReference>
<dbReference type="RefSeq" id="WP_118926122.1">
    <property type="nucleotide sequence ID" value="NZ_QXGH01000018.1"/>
</dbReference>
<evidence type="ECO:0000256" key="1">
    <source>
        <dbReference type="ARBA" id="ARBA00005254"/>
    </source>
</evidence>
<comment type="similarity">
    <text evidence="1 2">Belongs to the enoyl-CoA hydratase/isomerase family.</text>
</comment>
<proteinExistence type="inferred from homology"/>
<dbReference type="OrthoDB" id="4470569at2"/>
<dbReference type="PROSITE" id="PS00166">
    <property type="entry name" value="ENOYL_COA_HYDRATASE"/>
    <property type="match status" value="1"/>
</dbReference>
<dbReference type="CDD" id="cd06558">
    <property type="entry name" value="crotonase-like"/>
    <property type="match status" value="1"/>
</dbReference>
<dbReference type="InterPro" id="IPR001753">
    <property type="entry name" value="Enoyl-CoA_hydra/iso"/>
</dbReference>
<reference evidence="3 4" key="1">
    <citation type="submission" date="2018-09" db="EMBL/GenBank/DDBJ databases">
        <title>Genome sequencing of Nocardioides immobilis CCTCC AB 2017083 for comparison to Nocardioides silvaticus.</title>
        <authorList>
            <person name="Li C."/>
            <person name="Wang G."/>
        </authorList>
    </citation>
    <scope>NUCLEOTIDE SEQUENCE [LARGE SCALE GENOMIC DNA]</scope>
    <source>
        <strain evidence="3 4">CCTCC AB 2017083</strain>
    </source>
</reference>
<dbReference type="Gene3D" id="1.10.12.10">
    <property type="entry name" value="Lyase 2-enoyl-coa Hydratase, Chain A, domain 2"/>
    <property type="match status" value="1"/>
</dbReference>
<dbReference type="InterPro" id="IPR029045">
    <property type="entry name" value="ClpP/crotonase-like_dom_sf"/>
</dbReference>